<protein>
    <submittedName>
        <fullName evidence="2">Uncharacterized protein</fullName>
    </submittedName>
</protein>
<dbReference type="EMBL" id="QUTI01010494">
    <property type="protein sequence ID" value="RLO12950.1"/>
    <property type="molecule type" value="Genomic_DNA"/>
</dbReference>
<dbReference type="Pfam" id="PF04051">
    <property type="entry name" value="TRAPP"/>
    <property type="match status" value="1"/>
</dbReference>
<dbReference type="PANTHER" id="PTHR12817">
    <property type="entry name" value="TRAFFICKING PROTEIN PARTICLE COMPLEX SUBUNIT 6B"/>
    <property type="match status" value="1"/>
</dbReference>
<dbReference type="CDD" id="cd14944">
    <property type="entry name" value="TRAPPC6A_Trs33"/>
    <property type="match status" value="1"/>
</dbReference>
<dbReference type="GO" id="GO:0005801">
    <property type="term" value="C:cis-Golgi network"/>
    <property type="evidence" value="ECO:0007669"/>
    <property type="project" value="TreeGrafter"/>
</dbReference>
<dbReference type="GO" id="GO:0006888">
    <property type="term" value="P:endoplasmic reticulum to Golgi vesicle-mediated transport"/>
    <property type="evidence" value="ECO:0007669"/>
    <property type="project" value="TreeGrafter"/>
</dbReference>
<dbReference type="GO" id="GO:0005802">
    <property type="term" value="C:trans-Golgi network"/>
    <property type="evidence" value="ECO:0007669"/>
    <property type="project" value="TreeGrafter"/>
</dbReference>
<dbReference type="Proteomes" id="UP000275652">
    <property type="component" value="Unassembled WGS sequence"/>
</dbReference>
<accession>A0A9X8EBX3</accession>
<evidence type="ECO:0000313" key="2">
    <source>
        <dbReference type="EMBL" id="RLO12950.1"/>
    </source>
</evidence>
<comment type="caution">
    <text evidence="2">The sequence shown here is derived from an EMBL/GenBank/DDBJ whole genome shotgun (WGS) entry which is preliminary data.</text>
</comment>
<dbReference type="InterPro" id="IPR037992">
    <property type="entry name" value="TRAPPC6/Trs33"/>
</dbReference>
<name>A0A9X8EBX3_APHAT</name>
<proteinExistence type="inferred from homology"/>
<dbReference type="AlphaFoldDB" id="A0A9X8EBX3"/>
<dbReference type="Gene3D" id="3.30.1380.20">
    <property type="entry name" value="Trafficking protein particle complex subunit 3"/>
    <property type="match status" value="1"/>
</dbReference>
<dbReference type="InterPro" id="IPR024096">
    <property type="entry name" value="NO_sig/Golgi_transp_ligand-bd"/>
</dbReference>
<reference evidence="2 3" key="1">
    <citation type="journal article" date="2018" name="J. Invertebr. Pathol.">
        <title>New genotyping method for the causative agent of crayfish plague (Aphanomyces astaci) based on whole genome data.</title>
        <authorList>
            <person name="Minardi D."/>
            <person name="Studholme D.J."/>
            <person name="van der Giezen M."/>
            <person name="Pretto T."/>
            <person name="Oidtmann B."/>
        </authorList>
    </citation>
    <scope>NUCLEOTIDE SEQUENCE [LARGE SCALE GENOMIC DNA]</scope>
    <source>
        <strain evidence="2 3">KB13</strain>
    </source>
</reference>
<evidence type="ECO:0000256" key="1">
    <source>
        <dbReference type="ARBA" id="ARBA00006218"/>
    </source>
</evidence>
<dbReference type="InterPro" id="IPR007194">
    <property type="entry name" value="TRAPP_component"/>
</dbReference>
<evidence type="ECO:0000313" key="3">
    <source>
        <dbReference type="Proteomes" id="UP000275652"/>
    </source>
</evidence>
<organism evidence="2 3">
    <name type="scientific">Aphanomyces astaci</name>
    <name type="common">Crayfish plague agent</name>
    <dbReference type="NCBI Taxonomy" id="112090"/>
    <lineage>
        <taxon>Eukaryota</taxon>
        <taxon>Sar</taxon>
        <taxon>Stramenopiles</taxon>
        <taxon>Oomycota</taxon>
        <taxon>Saprolegniomycetes</taxon>
        <taxon>Saprolegniales</taxon>
        <taxon>Verrucalvaceae</taxon>
        <taxon>Aphanomyces</taxon>
    </lineage>
</organism>
<sequence length="288" mass="32536">MCIRHGGGRACRASGCTAHARTRGYCRKHSPRLVNQVADLTDDDAHSATSATLALHKAEVDEMTNVLIKEEVLLIDEPIDFAHPLDPNAVDGWWWIEPDVASELLELLTVQDVQKVERHPSTAEKDAWAPSDDLTTKLEAFGYDVGYRFVERFSRDRPRLLEPLDVIKFLCKDFWIHIFKKQIDKLQTNHRVRVVRRSASCIMFNHVSIFLMNSLSPLHGVFVLQDFNFRWIQALSGEHDAESKQKALVFLVFPCGLLRGALANLGILAIVNADLNAVPGCVFNIKLR</sequence>
<dbReference type="GO" id="GO:0030008">
    <property type="term" value="C:TRAPP complex"/>
    <property type="evidence" value="ECO:0007669"/>
    <property type="project" value="TreeGrafter"/>
</dbReference>
<dbReference type="PANTHER" id="PTHR12817:SF0">
    <property type="entry name" value="GEO08327P1"/>
    <property type="match status" value="1"/>
</dbReference>
<gene>
    <name evidence="2" type="ORF">DYB28_007651</name>
</gene>
<comment type="similarity">
    <text evidence="1">Belongs to the TRAPP small subunits family. BET3 subfamily.</text>
</comment>
<dbReference type="SUPFAM" id="SSF111126">
    <property type="entry name" value="Ligand-binding domain in the NO signalling and Golgi transport"/>
    <property type="match status" value="1"/>
</dbReference>